<sequence length="241" mass="28043">MTVDMTHTPAEHVAQRIRMYRTRQHMTIDTLARKLHVSPSTISKYENARLALNVSVLFEIADALNISVNQLTDYQKPGKPKIEKTDERSFFRRSNIFYMYQYFAIDRKIYPCVMEVQTNLEQDYDDIVLYYDVADEYNYTDAQYIYKGTMFVHDFITNIYCKNPYNESDDLSICAKATFSLKNTTTGLLIALSQSLRNPYAIKVIFSLNPLPMDDALRDELIISDKSTLAELKRVNSLVIY</sequence>
<organism evidence="3 4">
    <name type="scientific">Dorea ammoniilytica</name>
    <dbReference type="NCBI Taxonomy" id="2981788"/>
    <lineage>
        <taxon>Bacteria</taxon>
        <taxon>Bacillati</taxon>
        <taxon>Bacillota</taxon>
        <taxon>Clostridia</taxon>
        <taxon>Lachnospirales</taxon>
        <taxon>Lachnospiraceae</taxon>
        <taxon>Dorea</taxon>
    </lineage>
</organism>
<dbReference type="InterPro" id="IPR010982">
    <property type="entry name" value="Lambda_DNA-bd_dom_sf"/>
</dbReference>
<dbReference type="CDD" id="cd00093">
    <property type="entry name" value="HTH_XRE"/>
    <property type="match status" value="1"/>
</dbReference>
<evidence type="ECO:0000256" key="1">
    <source>
        <dbReference type="ARBA" id="ARBA00023125"/>
    </source>
</evidence>
<dbReference type="Proteomes" id="UP001207605">
    <property type="component" value="Unassembled WGS sequence"/>
</dbReference>
<feature type="domain" description="HTH cro/C1-type" evidence="2">
    <location>
        <begin position="17"/>
        <end position="71"/>
    </location>
</feature>
<accession>A0ABT2S3Y6</accession>
<proteinExistence type="predicted"/>
<keyword evidence="1" id="KW-0238">DNA-binding</keyword>
<dbReference type="RefSeq" id="WP_262580955.1">
    <property type="nucleotide sequence ID" value="NZ_JAOQJV010000002.1"/>
</dbReference>
<evidence type="ECO:0000313" key="4">
    <source>
        <dbReference type="Proteomes" id="UP001207605"/>
    </source>
</evidence>
<comment type="caution">
    <text evidence="3">The sequence shown here is derived from an EMBL/GenBank/DDBJ whole genome shotgun (WGS) entry which is preliminary data.</text>
</comment>
<keyword evidence="4" id="KW-1185">Reference proteome</keyword>
<dbReference type="SMART" id="SM00530">
    <property type="entry name" value="HTH_XRE"/>
    <property type="match status" value="1"/>
</dbReference>
<dbReference type="PROSITE" id="PS50943">
    <property type="entry name" value="HTH_CROC1"/>
    <property type="match status" value="1"/>
</dbReference>
<protein>
    <submittedName>
        <fullName evidence="3">Helix-turn-helix domain-containing protein</fullName>
    </submittedName>
</protein>
<gene>
    <name evidence="3" type="ORF">OCV65_03495</name>
</gene>
<dbReference type="PANTHER" id="PTHR46797">
    <property type="entry name" value="HTH-TYPE TRANSCRIPTIONAL REGULATOR"/>
    <property type="match status" value="1"/>
</dbReference>
<dbReference type="SUPFAM" id="SSF47413">
    <property type="entry name" value="lambda repressor-like DNA-binding domains"/>
    <property type="match status" value="1"/>
</dbReference>
<evidence type="ECO:0000313" key="3">
    <source>
        <dbReference type="EMBL" id="MCU6699303.1"/>
    </source>
</evidence>
<dbReference type="PANTHER" id="PTHR46797:SF1">
    <property type="entry name" value="METHYLPHOSPHONATE SYNTHASE"/>
    <property type="match status" value="1"/>
</dbReference>
<name>A0ABT2S3Y6_9FIRM</name>
<dbReference type="InterPro" id="IPR050807">
    <property type="entry name" value="TransReg_Diox_bact_type"/>
</dbReference>
<dbReference type="Pfam" id="PF01381">
    <property type="entry name" value="HTH_3"/>
    <property type="match status" value="1"/>
</dbReference>
<evidence type="ECO:0000259" key="2">
    <source>
        <dbReference type="PROSITE" id="PS50943"/>
    </source>
</evidence>
<dbReference type="Gene3D" id="1.10.260.40">
    <property type="entry name" value="lambda repressor-like DNA-binding domains"/>
    <property type="match status" value="1"/>
</dbReference>
<dbReference type="InterPro" id="IPR001387">
    <property type="entry name" value="Cro/C1-type_HTH"/>
</dbReference>
<dbReference type="EMBL" id="JAOQJV010000002">
    <property type="protein sequence ID" value="MCU6699303.1"/>
    <property type="molecule type" value="Genomic_DNA"/>
</dbReference>
<reference evidence="3 4" key="1">
    <citation type="journal article" date="2021" name="ISME Commun">
        <title>Automated analysis of genomic sequences facilitates high-throughput and comprehensive description of bacteria.</title>
        <authorList>
            <person name="Hitch T.C.A."/>
        </authorList>
    </citation>
    <scope>NUCLEOTIDE SEQUENCE [LARGE SCALE GENOMIC DNA]</scope>
    <source>
        <strain evidence="3 4">Sanger_02</strain>
    </source>
</reference>